<feature type="region of interest" description="Disordered" evidence="1">
    <location>
        <begin position="1"/>
        <end position="23"/>
    </location>
</feature>
<dbReference type="VEuPathDB" id="FungiDB:CJJ09_003437"/>
<feature type="compositionally biased region" description="Polar residues" evidence="1">
    <location>
        <begin position="265"/>
        <end position="278"/>
    </location>
</feature>
<dbReference type="VEuPathDB" id="FungiDB:CJI96_0003027"/>
<feature type="region of interest" description="Disordered" evidence="1">
    <location>
        <begin position="225"/>
        <end position="286"/>
    </location>
</feature>
<protein>
    <recommendedName>
        <fullName evidence="4">Transcriptional repressor OPI1</fullName>
    </recommendedName>
</protein>
<dbReference type="EMBL" id="LGST01000030">
    <property type="protein sequence ID" value="KND98817.1"/>
    <property type="molecule type" value="Genomic_DNA"/>
</dbReference>
<evidence type="ECO:0000256" key="1">
    <source>
        <dbReference type="SAM" id="MobiDB-lite"/>
    </source>
</evidence>
<feature type="region of interest" description="Disordered" evidence="1">
    <location>
        <begin position="381"/>
        <end position="403"/>
    </location>
</feature>
<feature type="region of interest" description="Disordered" evidence="1">
    <location>
        <begin position="78"/>
        <end position="101"/>
    </location>
</feature>
<dbReference type="Proteomes" id="UP000037122">
    <property type="component" value="Unassembled WGS sequence"/>
</dbReference>
<dbReference type="VEuPathDB" id="FungiDB:CJI97_001425"/>
<dbReference type="VEuPathDB" id="FungiDB:CJJ07_003986"/>
<dbReference type="VEuPathDB" id="FungiDB:QG37_04299"/>
<feature type="compositionally biased region" description="Polar residues" evidence="1">
    <location>
        <begin position="40"/>
        <end position="60"/>
    </location>
</feature>
<dbReference type="InterPro" id="IPR013927">
    <property type="entry name" value="TF_Opi1_Ccg-8"/>
</dbReference>
<dbReference type="GO" id="GO:0005783">
    <property type="term" value="C:endoplasmic reticulum"/>
    <property type="evidence" value="ECO:0007669"/>
    <property type="project" value="TreeGrafter"/>
</dbReference>
<reference evidence="3" key="1">
    <citation type="journal article" date="2015" name="BMC Genomics">
        <title>Draft genome of a commonly misdiagnosed multidrug resistant pathogen Candida auris.</title>
        <authorList>
            <person name="Chatterjee S."/>
            <person name="Alampalli S.V."/>
            <person name="Nageshan R.K."/>
            <person name="Chettiar S.T."/>
            <person name="Joshi S."/>
            <person name="Tatu U.S."/>
        </authorList>
    </citation>
    <scope>NUCLEOTIDE SEQUENCE [LARGE SCALE GENOMIC DNA]</scope>
    <source>
        <strain evidence="3">6684</strain>
    </source>
</reference>
<accession>A0A0L0NX84</accession>
<dbReference type="AlphaFoldDB" id="A0A0L0NX84"/>
<sequence>MAESRKRKLSDSLPSDPPPYEQTFDVKHSHLVQSVGAPTVSESTVSAVATNDPTTPTAQQVQGNDESAVSAAEVLANLAHSPGPPESNPVSSATSPMSTTSLADLERQQHPIVLSVNAVSKLPIVTNAVKYYEDSKRNYAPFNYAAGIVEKAAMPVFNKIEVNLNSMHQARLHEARKQKKRRVVLPAEKNETKKRLKFCLHILKLANRHINDKVGYLQQAIETREVPDDHKHQEQLSTPKLEEKHDDTHPLTRQTESSRSESELTAVNSSRLDASSTPAPDAQETQTEIVTTVKKIIHVISNFRPSSLCAEKDSEEGPDSEDYRLKSTIREIILNLPYQVQLSSAGSSQTNDKIVTFAKESLNMISRLTMVFNNQLEKAESWVDGEETTEEGSGQNYDKNGHDEKAFVKAEALDAVRQT</sequence>
<organism evidence="2 3">
    <name type="scientific">Candidozyma auris</name>
    <name type="common">Yeast</name>
    <name type="synonym">Candida auris</name>
    <dbReference type="NCBI Taxonomy" id="498019"/>
    <lineage>
        <taxon>Eukaryota</taxon>
        <taxon>Fungi</taxon>
        <taxon>Dikarya</taxon>
        <taxon>Ascomycota</taxon>
        <taxon>Saccharomycotina</taxon>
        <taxon>Pichiomycetes</taxon>
        <taxon>Metschnikowiaceae</taxon>
        <taxon>Candidozyma</taxon>
    </lineage>
</organism>
<evidence type="ECO:0008006" key="4">
    <source>
        <dbReference type="Google" id="ProtNLM"/>
    </source>
</evidence>
<dbReference type="GO" id="GO:0005634">
    <property type="term" value="C:nucleus"/>
    <property type="evidence" value="ECO:0007669"/>
    <property type="project" value="TreeGrafter"/>
</dbReference>
<feature type="compositionally biased region" description="Basic and acidic residues" evidence="1">
    <location>
        <begin position="225"/>
        <end position="262"/>
    </location>
</feature>
<dbReference type="GO" id="GO:0003714">
    <property type="term" value="F:transcription corepressor activity"/>
    <property type="evidence" value="ECO:0007669"/>
    <property type="project" value="InterPro"/>
</dbReference>
<feature type="region of interest" description="Disordered" evidence="1">
    <location>
        <begin position="35"/>
        <end position="60"/>
    </location>
</feature>
<dbReference type="PANTHER" id="PTHR38406">
    <property type="entry name" value="TRANSCRIPTIONAL REPRESSOR OPI1"/>
    <property type="match status" value="1"/>
</dbReference>
<dbReference type="GO" id="GO:0006357">
    <property type="term" value="P:regulation of transcription by RNA polymerase II"/>
    <property type="evidence" value="ECO:0007669"/>
    <property type="project" value="TreeGrafter"/>
</dbReference>
<comment type="caution">
    <text evidence="2">The sequence shown here is derived from an EMBL/GenBank/DDBJ whole genome shotgun (WGS) entry which is preliminary data.</text>
</comment>
<evidence type="ECO:0000313" key="3">
    <source>
        <dbReference type="Proteomes" id="UP000037122"/>
    </source>
</evidence>
<evidence type="ECO:0000313" key="2">
    <source>
        <dbReference type="EMBL" id="KND98817.1"/>
    </source>
</evidence>
<proteinExistence type="predicted"/>
<dbReference type="GO" id="GO:0008654">
    <property type="term" value="P:phospholipid biosynthetic process"/>
    <property type="evidence" value="ECO:0007669"/>
    <property type="project" value="TreeGrafter"/>
</dbReference>
<dbReference type="PANTHER" id="PTHR38406:SF1">
    <property type="entry name" value="TRANSCRIPTIONAL REPRESSOR OPI1"/>
    <property type="match status" value="1"/>
</dbReference>
<dbReference type="Pfam" id="PF08618">
    <property type="entry name" value="Opi1"/>
    <property type="match status" value="1"/>
</dbReference>
<dbReference type="VEuPathDB" id="FungiDB:B9J08_001181"/>
<name>A0A0L0NX84_CANAR</name>
<dbReference type="GO" id="GO:0030968">
    <property type="term" value="P:endoplasmic reticulum unfolded protein response"/>
    <property type="evidence" value="ECO:0007669"/>
    <property type="project" value="TreeGrafter"/>
</dbReference>
<gene>
    <name evidence="2" type="ORF">QG37_04299</name>
</gene>
<feature type="compositionally biased region" description="Polar residues" evidence="1">
    <location>
        <begin position="88"/>
        <end position="101"/>
    </location>
</feature>